<comment type="caution">
    <text evidence="19">The sequence shown here is derived from an EMBL/GenBank/DDBJ whole genome shotgun (WGS) entry which is preliminary data.</text>
</comment>
<evidence type="ECO:0000256" key="12">
    <source>
        <dbReference type="ARBA" id="ARBA00023139"/>
    </source>
</evidence>
<dbReference type="NCBIfam" id="TIGR01433">
    <property type="entry name" value="CyoA"/>
    <property type="match status" value="1"/>
</dbReference>
<keyword evidence="12" id="KW-0564">Palmitate</keyword>
<evidence type="ECO:0000313" key="20">
    <source>
        <dbReference type="Proteomes" id="UP000176233"/>
    </source>
</evidence>
<keyword evidence="4 15" id="KW-1003">Cell membrane</keyword>
<dbReference type="InterPro" id="IPR011759">
    <property type="entry name" value="Cyt_c_oxidase_su2_TM_dom"/>
</dbReference>
<evidence type="ECO:0000256" key="14">
    <source>
        <dbReference type="ARBA" id="ARBA00030198"/>
    </source>
</evidence>
<dbReference type="InterPro" id="IPR045187">
    <property type="entry name" value="CcO_II"/>
</dbReference>
<evidence type="ECO:0000256" key="9">
    <source>
        <dbReference type="ARBA" id="ARBA00022989"/>
    </source>
</evidence>
<dbReference type="Pfam" id="PF00116">
    <property type="entry name" value="COX2"/>
    <property type="match status" value="1"/>
</dbReference>
<dbReference type="CDD" id="cd04212">
    <property type="entry name" value="CuRO_UO_II"/>
    <property type="match status" value="1"/>
</dbReference>
<reference evidence="19 20" key="1">
    <citation type="journal article" date="2016" name="Nat. Commun.">
        <title>Thousands of microbial genomes shed light on interconnected biogeochemical processes in an aquifer system.</title>
        <authorList>
            <person name="Anantharaman K."/>
            <person name="Brown C.T."/>
            <person name="Hug L.A."/>
            <person name="Sharon I."/>
            <person name="Castelle C.J."/>
            <person name="Probst A.J."/>
            <person name="Thomas B.C."/>
            <person name="Singh A."/>
            <person name="Wilkins M.J."/>
            <person name="Karaoz U."/>
            <person name="Brodie E.L."/>
            <person name="Williams K.H."/>
            <person name="Hubbard S.S."/>
            <person name="Banfield J.F."/>
        </authorList>
    </citation>
    <scope>NUCLEOTIDE SEQUENCE [LARGE SCALE GENOMIC DNA]</scope>
</reference>
<evidence type="ECO:0000259" key="17">
    <source>
        <dbReference type="PROSITE" id="PS50857"/>
    </source>
</evidence>
<dbReference type="Gene3D" id="1.10.287.90">
    <property type="match status" value="1"/>
</dbReference>
<sequence length="277" mass="31510">MTDRYKNFNLALFANFALFNPKGWIASEQKELIITATMLMLMAVIPVLVITFVFAWKYRAGNNAKYAPTFDHSRLLQFTWWTALCAIIVVLSVIAWKSSYALDPRKTLKSNIKPITIQVVALEWKWLFIYPEQNIATVNFMQFPEDTPINFEITADAPMNSFWIPQLGGQMYAMSGMKTKLHLEASDPGTYRGLSSNISGEGFAGMNFTAVASSNADFDTWVRTVKQSSNILNLNEYDKLAEPSKNNPVTLYSFVEDNLLDTIIMKFMMPQEAHKEH</sequence>
<dbReference type="InterPro" id="IPR010514">
    <property type="entry name" value="COX_ARM"/>
</dbReference>
<gene>
    <name evidence="19" type="ORF">A2660_03155</name>
</gene>
<dbReference type="GO" id="GO:0004129">
    <property type="term" value="F:cytochrome-c oxidase activity"/>
    <property type="evidence" value="ECO:0007669"/>
    <property type="project" value="UniProtKB-UniRule"/>
</dbReference>
<dbReference type="InterPro" id="IPR008972">
    <property type="entry name" value="Cupredoxin"/>
</dbReference>
<name>A0A1F5NRZ6_9BACT</name>
<dbReference type="Proteomes" id="UP000176233">
    <property type="component" value="Unassembled WGS sequence"/>
</dbReference>
<dbReference type="AlphaFoldDB" id="A0A1F5NRZ6"/>
<evidence type="ECO:0000256" key="3">
    <source>
        <dbReference type="ARBA" id="ARBA00022448"/>
    </source>
</evidence>
<dbReference type="GO" id="GO:0042773">
    <property type="term" value="P:ATP synthesis coupled electron transport"/>
    <property type="evidence" value="ECO:0007669"/>
    <property type="project" value="TreeGrafter"/>
</dbReference>
<dbReference type="SUPFAM" id="SSF49503">
    <property type="entry name" value="Cupredoxins"/>
    <property type="match status" value="1"/>
</dbReference>
<dbReference type="PANTHER" id="PTHR22888">
    <property type="entry name" value="CYTOCHROME C OXIDASE, SUBUNIT II"/>
    <property type="match status" value="1"/>
</dbReference>
<feature type="transmembrane region" description="Helical" evidence="16">
    <location>
        <begin position="32"/>
        <end position="58"/>
    </location>
</feature>
<evidence type="ECO:0000256" key="16">
    <source>
        <dbReference type="SAM" id="Phobius"/>
    </source>
</evidence>
<dbReference type="InterPro" id="IPR006333">
    <property type="entry name" value="Cyt_o_ubiquinol_oxidase_su2"/>
</dbReference>
<evidence type="ECO:0000256" key="13">
    <source>
        <dbReference type="ARBA" id="ARBA00023288"/>
    </source>
</evidence>
<accession>A0A1F5NRZ6</accession>
<evidence type="ECO:0000256" key="10">
    <source>
        <dbReference type="ARBA" id="ARBA00023002"/>
    </source>
</evidence>
<evidence type="ECO:0000256" key="7">
    <source>
        <dbReference type="ARBA" id="ARBA00022729"/>
    </source>
</evidence>
<dbReference type="InterPro" id="IPR002429">
    <property type="entry name" value="CcO_II-like_C"/>
</dbReference>
<evidence type="ECO:0000256" key="2">
    <source>
        <dbReference type="ARBA" id="ARBA00007866"/>
    </source>
</evidence>
<evidence type="ECO:0000256" key="4">
    <source>
        <dbReference type="ARBA" id="ARBA00022475"/>
    </source>
</evidence>
<keyword evidence="13" id="KW-0449">Lipoprotein</keyword>
<dbReference type="PANTHER" id="PTHR22888:SF18">
    <property type="entry name" value="CYTOCHROME BO(3) UBIQUINOL OXIDASE SUBUNIT 2"/>
    <property type="match status" value="1"/>
</dbReference>
<dbReference type="Gene3D" id="2.60.40.420">
    <property type="entry name" value="Cupredoxins - blue copper proteins"/>
    <property type="match status" value="1"/>
</dbReference>
<dbReference type="GO" id="GO:0005507">
    <property type="term" value="F:copper ion binding"/>
    <property type="evidence" value="ECO:0007669"/>
    <property type="project" value="InterPro"/>
</dbReference>
<dbReference type="EMBL" id="MFEJ01000012">
    <property type="protein sequence ID" value="OGE80445.1"/>
    <property type="molecule type" value="Genomic_DNA"/>
</dbReference>
<evidence type="ECO:0000256" key="6">
    <source>
        <dbReference type="ARBA" id="ARBA00022692"/>
    </source>
</evidence>
<dbReference type="GO" id="GO:0016682">
    <property type="term" value="F:oxidoreductase activity, acting on diphenols and related substances as donors, oxygen as acceptor"/>
    <property type="evidence" value="ECO:0007669"/>
    <property type="project" value="InterPro"/>
</dbReference>
<keyword evidence="9 16" id="KW-1133">Transmembrane helix</keyword>
<feature type="transmembrane region" description="Helical" evidence="16">
    <location>
        <begin position="78"/>
        <end position="96"/>
    </location>
</feature>
<evidence type="ECO:0000256" key="15">
    <source>
        <dbReference type="PIRNR" id="PIRNR000292"/>
    </source>
</evidence>
<feature type="domain" description="Cytochrome oxidase subunit II copper A binding" evidence="17">
    <location>
        <begin position="112"/>
        <end position="224"/>
    </location>
</feature>
<dbReference type="SUPFAM" id="SSF81464">
    <property type="entry name" value="Cytochrome c oxidase subunit II-like, transmembrane region"/>
    <property type="match status" value="1"/>
</dbReference>
<dbReference type="InterPro" id="IPR034227">
    <property type="entry name" value="CuRO_UO_II"/>
</dbReference>
<feature type="domain" description="Cytochrome oxidase subunit II transmembrane region profile" evidence="18">
    <location>
        <begin position="10"/>
        <end position="106"/>
    </location>
</feature>
<keyword evidence="3 15" id="KW-0813">Transport</keyword>
<protein>
    <recommendedName>
        <fullName evidence="14">Ubiquinol oxidase polypeptide II</fullName>
    </recommendedName>
</protein>
<evidence type="ECO:0000313" key="19">
    <source>
        <dbReference type="EMBL" id="OGE80445.1"/>
    </source>
</evidence>
<comment type="similarity">
    <text evidence="2 15">Belongs to the cytochrome c oxidase subunit 2 family.</text>
</comment>
<dbReference type="PROSITE" id="PS50857">
    <property type="entry name" value="COX2_CUA"/>
    <property type="match status" value="1"/>
</dbReference>
<organism evidence="19 20">
    <name type="scientific">Candidatus Doudnabacteria bacterium RIFCSPHIGHO2_01_FULL_45_18</name>
    <dbReference type="NCBI Taxonomy" id="1817823"/>
    <lineage>
        <taxon>Bacteria</taxon>
        <taxon>Candidatus Doudnaibacteriota</taxon>
    </lineage>
</organism>
<proteinExistence type="inferred from homology"/>
<evidence type="ECO:0000259" key="18">
    <source>
        <dbReference type="PROSITE" id="PS50999"/>
    </source>
</evidence>
<evidence type="ECO:0000256" key="5">
    <source>
        <dbReference type="ARBA" id="ARBA00022660"/>
    </source>
</evidence>
<keyword evidence="6 16" id="KW-0812">Transmembrane</keyword>
<keyword evidence="7" id="KW-0732">Signal</keyword>
<dbReference type="GO" id="GO:0009486">
    <property type="term" value="F:cytochrome bo3 ubiquinol oxidase activity"/>
    <property type="evidence" value="ECO:0007669"/>
    <property type="project" value="InterPro"/>
</dbReference>
<dbReference type="GO" id="GO:0005886">
    <property type="term" value="C:plasma membrane"/>
    <property type="evidence" value="ECO:0007669"/>
    <property type="project" value="UniProtKB-SubCell"/>
</dbReference>
<dbReference type="InterPro" id="IPR036257">
    <property type="entry name" value="Cyt_c_oxidase_su2_TM_sf"/>
</dbReference>
<dbReference type="PROSITE" id="PS50999">
    <property type="entry name" value="COX2_TM"/>
    <property type="match status" value="1"/>
</dbReference>
<comment type="subcellular location">
    <subcellularLocation>
        <location evidence="1">Cell membrane</location>
        <topology evidence="1">Multi-pass membrane protein</topology>
    </subcellularLocation>
</comment>
<evidence type="ECO:0000256" key="11">
    <source>
        <dbReference type="ARBA" id="ARBA00023136"/>
    </source>
</evidence>
<evidence type="ECO:0000256" key="1">
    <source>
        <dbReference type="ARBA" id="ARBA00004651"/>
    </source>
</evidence>
<keyword evidence="10 15" id="KW-0560">Oxidoreductase</keyword>
<dbReference type="Pfam" id="PF06481">
    <property type="entry name" value="COX_ARM"/>
    <property type="match status" value="1"/>
</dbReference>
<keyword evidence="5 15" id="KW-0679">Respiratory chain</keyword>
<keyword evidence="11 15" id="KW-0472">Membrane</keyword>
<keyword evidence="8 15" id="KW-0249">Electron transport</keyword>
<dbReference type="PIRSF" id="PIRSF000292">
    <property type="entry name" value="Ubi_od_II"/>
    <property type="match status" value="1"/>
</dbReference>
<evidence type="ECO:0000256" key="8">
    <source>
        <dbReference type="ARBA" id="ARBA00022982"/>
    </source>
</evidence>